<dbReference type="EMBL" id="OV651813">
    <property type="protein sequence ID" value="CAH1099820.1"/>
    <property type="molecule type" value="Genomic_DNA"/>
</dbReference>
<keyword evidence="2" id="KW-1185">Reference proteome</keyword>
<name>A0A9P0CH66_9CUCU</name>
<accession>A0A9P0CH66</accession>
<evidence type="ECO:0000313" key="1">
    <source>
        <dbReference type="EMBL" id="CAH1099820.1"/>
    </source>
</evidence>
<dbReference type="Proteomes" id="UP001153636">
    <property type="component" value="Chromosome 1"/>
</dbReference>
<proteinExistence type="predicted"/>
<organism evidence="1 2">
    <name type="scientific">Psylliodes chrysocephalus</name>
    <dbReference type="NCBI Taxonomy" id="3402493"/>
    <lineage>
        <taxon>Eukaryota</taxon>
        <taxon>Metazoa</taxon>
        <taxon>Ecdysozoa</taxon>
        <taxon>Arthropoda</taxon>
        <taxon>Hexapoda</taxon>
        <taxon>Insecta</taxon>
        <taxon>Pterygota</taxon>
        <taxon>Neoptera</taxon>
        <taxon>Endopterygota</taxon>
        <taxon>Coleoptera</taxon>
        <taxon>Polyphaga</taxon>
        <taxon>Cucujiformia</taxon>
        <taxon>Chrysomeloidea</taxon>
        <taxon>Chrysomelidae</taxon>
        <taxon>Galerucinae</taxon>
        <taxon>Alticini</taxon>
        <taxon>Psylliodes</taxon>
    </lineage>
</organism>
<reference evidence="1" key="1">
    <citation type="submission" date="2022-01" db="EMBL/GenBank/DDBJ databases">
        <authorList>
            <person name="King R."/>
        </authorList>
    </citation>
    <scope>NUCLEOTIDE SEQUENCE</scope>
</reference>
<protein>
    <submittedName>
        <fullName evidence="1">Uncharacterized protein</fullName>
    </submittedName>
</protein>
<dbReference type="AlphaFoldDB" id="A0A9P0CH66"/>
<gene>
    <name evidence="1" type="ORF">PSYICH_LOCUS1153</name>
</gene>
<dbReference type="OrthoDB" id="6725610at2759"/>
<evidence type="ECO:0000313" key="2">
    <source>
        <dbReference type="Proteomes" id="UP001153636"/>
    </source>
</evidence>
<sequence>MKFSIREKRLEKFEDKLNKIEGYLDIVTEKIHLQETKLLVNENKVKQLDLMQSKNMLKFEGLADEEDKYLLDKILKLINQGMRVKCEERYINEIYRLGKSKKNENVQFAPKGLPQYSSCGYATKSFGCSTLKKFHESFYSSENKLIMCCPNRKKVRKIEVLTKPSQYVDIVSESGSVFHLDEDCEVHDWKEAVSEHLTSTASWNFPFRQTKRFYLTRYRSGSVFIRGEPYYRNDLNTAKNVFKKGKTPKTIRPKLINRCNNRISNLKTNNVKKLLKNHFGENWRELQELAFYNDVIAEETVITDPQETNDDDTNCEFVEELPAVLI</sequence>